<keyword evidence="5" id="KW-0677">Repeat</keyword>
<dbReference type="AlphaFoldDB" id="A0A0G4J628"/>
<evidence type="ECO:0000256" key="1">
    <source>
        <dbReference type="ARBA" id="ARBA00004430"/>
    </source>
</evidence>
<dbReference type="SUPFAM" id="SSF52058">
    <property type="entry name" value="L domain-like"/>
    <property type="match status" value="1"/>
</dbReference>
<reference evidence="12 13" key="1">
    <citation type="submission" date="2015-02" db="EMBL/GenBank/DDBJ databases">
        <authorList>
            <person name="Chooi Y.-H."/>
        </authorList>
    </citation>
    <scope>NUCLEOTIDE SEQUENCE [LARGE SCALE GENOMIC DNA]</scope>
    <source>
        <strain evidence="12">E3</strain>
    </source>
</reference>
<dbReference type="GO" id="GO:0005930">
    <property type="term" value="C:axoneme"/>
    <property type="evidence" value="ECO:0007669"/>
    <property type="project" value="UniProtKB-SubCell"/>
</dbReference>
<dbReference type="STRING" id="37360.A0A0G4J628"/>
<protein>
    <recommendedName>
        <fullName evidence="11">Dynein axonemal light chain 1</fullName>
    </recommendedName>
</protein>
<keyword evidence="4" id="KW-0493">Microtubule</keyword>
<evidence type="ECO:0000313" key="13">
    <source>
        <dbReference type="Proteomes" id="UP000039324"/>
    </source>
</evidence>
<proteinExistence type="inferred from homology"/>
<keyword evidence="9" id="KW-0966">Cell projection</keyword>
<dbReference type="InterPro" id="IPR025875">
    <property type="entry name" value="Leu-rich_rpt_4"/>
</dbReference>
<dbReference type="Gene3D" id="3.80.10.10">
    <property type="entry name" value="Ribonuclease Inhibitor"/>
    <property type="match status" value="1"/>
</dbReference>
<evidence type="ECO:0000256" key="5">
    <source>
        <dbReference type="ARBA" id="ARBA00022737"/>
    </source>
</evidence>
<accession>A0A0G4J628</accession>
<comment type="similarity">
    <text evidence="10">Belongs to the dynein light chain LC1-type family.</text>
</comment>
<evidence type="ECO:0000256" key="7">
    <source>
        <dbReference type="ARBA" id="ARBA00023175"/>
    </source>
</evidence>
<dbReference type="PANTHER" id="PTHR18849">
    <property type="entry name" value="LEUCINE RICH REPEAT PROTEIN"/>
    <property type="match status" value="1"/>
</dbReference>
<evidence type="ECO:0000256" key="3">
    <source>
        <dbReference type="ARBA" id="ARBA00022614"/>
    </source>
</evidence>
<evidence type="ECO:0000256" key="9">
    <source>
        <dbReference type="ARBA" id="ARBA00023273"/>
    </source>
</evidence>
<dbReference type="Pfam" id="PF12799">
    <property type="entry name" value="LRR_4"/>
    <property type="match status" value="2"/>
</dbReference>
<evidence type="ECO:0000256" key="6">
    <source>
        <dbReference type="ARBA" id="ARBA00023017"/>
    </source>
</evidence>
<keyword evidence="2" id="KW-0963">Cytoplasm</keyword>
<evidence type="ECO:0000256" key="4">
    <source>
        <dbReference type="ARBA" id="ARBA00022701"/>
    </source>
</evidence>
<dbReference type="PANTHER" id="PTHR18849:SF0">
    <property type="entry name" value="CILIA- AND FLAGELLA-ASSOCIATED PROTEIN 410-RELATED"/>
    <property type="match status" value="1"/>
</dbReference>
<comment type="subcellular location">
    <subcellularLocation>
        <location evidence="1">Cytoplasm</location>
        <location evidence="1">Cytoskeleton</location>
        <location evidence="1">Cilium axoneme</location>
    </subcellularLocation>
</comment>
<dbReference type="GO" id="GO:0030286">
    <property type="term" value="C:dynein complex"/>
    <property type="evidence" value="ECO:0007669"/>
    <property type="project" value="UniProtKB-KW"/>
</dbReference>
<keyword evidence="13" id="KW-1185">Reference proteome</keyword>
<evidence type="ECO:0000256" key="10">
    <source>
        <dbReference type="ARBA" id="ARBA00049659"/>
    </source>
</evidence>
<dbReference type="EMBL" id="CDSF01000137">
    <property type="protein sequence ID" value="CEP03030.1"/>
    <property type="molecule type" value="Genomic_DNA"/>
</dbReference>
<dbReference type="Proteomes" id="UP000039324">
    <property type="component" value="Unassembled WGS sequence"/>
</dbReference>
<keyword evidence="6" id="KW-0243">Dynein</keyword>
<dbReference type="GO" id="GO:0005874">
    <property type="term" value="C:microtubule"/>
    <property type="evidence" value="ECO:0007669"/>
    <property type="project" value="UniProtKB-KW"/>
</dbReference>
<dbReference type="OrthoDB" id="266138at2759"/>
<evidence type="ECO:0000256" key="11">
    <source>
        <dbReference type="ARBA" id="ARBA00049760"/>
    </source>
</evidence>
<sequence length="197" mass="22105">MVGGSKIKECLQKWEEKHPGQKASEAKVVKLMCQVPPIQKMDGKLNDLAACEHLSLSTNMIDKIFPLPGLKNLRILSLARNNIKKISGLDELAESLEELWLSYNQIEKLAGLSALKKLRVLYIGNNRIKGADELNKLQELPELQDLLVVGNPFYEGKTIEDRRVEVLSHVPALKKLDGEMVKSEERDRAAGKIEPMP</sequence>
<evidence type="ECO:0000313" key="12">
    <source>
        <dbReference type="EMBL" id="CEP03030.1"/>
    </source>
</evidence>
<dbReference type="InterPro" id="IPR032675">
    <property type="entry name" value="LRR_dom_sf"/>
</dbReference>
<dbReference type="FunFam" id="3.80.10.10:FF:000049">
    <property type="entry name" value="Dynein light chain 1"/>
    <property type="match status" value="1"/>
</dbReference>
<keyword evidence="3" id="KW-0433">Leucine-rich repeat</keyword>
<dbReference type="OMA" id="NCERISM"/>
<dbReference type="SMART" id="SM00365">
    <property type="entry name" value="LRR_SD22"/>
    <property type="match status" value="4"/>
</dbReference>
<keyword evidence="7" id="KW-0505">Motor protein</keyword>
<gene>
    <name evidence="12" type="ORF">PBRA_009248</name>
</gene>
<evidence type="ECO:0000256" key="2">
    <source>
        <dbReference type="ARBA" id="ARBA00022490"/>
    </source>
</evidence>
<name>A0A0G4J628_PLABS</name>
<keyword evidence="8" id="KW-0206">Cytoskeleton</keyword>
<organism evidence="12 13">
    <name type="scientific">Plasmodiophora brassicae</name>
    <name type="common">Clubroot disease agent</name>
    <dbReference type="NCBI Taxonomy" id="37360"/>
    <lineage>
        <taxon>Eukaryota</taxon>
        <taxon>Sar</taxon>
        <taxon>Rhizaria</taxon>
        <taxon>Endomyxa</taxon>
        <taxon>Phytomyxea</taxon>
        <taxon>Plasmodiophorida</taxon>
        <taxon>Plasmodiophoridae</taxon>
        <taxon>Plasmodiophora</taxon>
    </lineage>
</organism>
<evidence type="ECO:0000256" key="8">
    <source>
        <dbReference type="ARBA" id="ARBA00023212"/>
    </source>
</evidence>